<dbReference type="WBParaSite" id="HPLM_0000045501-mRNA-1">
    <property type="protein sequence ID" value="HPLM_0000045501-mRNA-1"/>
    <property type="gene ID" value="HPLM_0000045501"/>
</dbReference>
<protein>
    <submittedName>
        <fullName evidence="1">Transposase</fullName>
    </submittedName>
</protein>
<dbReference type="AlphaFoldDB" id="A0A0N4VT38"/>
<accession>A0A0N4VT38</accession>
<organism evidence="1">
    <name type="scientific">Haemonchus placei</name>
    <name type="common">Barber's pole worm</name>
    <dbReference type="NCBI Taxonomy" id="6290"/>
    <lineage>
        <taxon>Eukaryota</taxon>
        <taxon>Metazoa</taxon>
        <taxon>Ecdysozoa</taxon>
        <taxon>Nematoda</taxon>
        <taxon>Chromadorea</taxon>
        <taxon>Rhabditida</taxon>
        <taxon>Rhabditina</taxon>
        <taxon>Rhabditomorpha</taxon>
        <taxon>Strongyloidea</taxon>
        <taxon>Trichostrongylidae</taxon>
        <taxon>Haemonchus</taxon>
    </lineage>
</organism>
<evidence type="ECO:0000313" key="1">
    <source>
        <dbReference type="WBParaSite" id="HPLM_0000045501-mRNA-1"/>
    </source>
</evidence>
<reference evidence="1" key="1">
    <citation type="submission" date="2017-02" db="UniProtKB">
        <authorList>
            <consortium name="WormBaseParasite"/>
        </authorList>
    </citation>
    <scope>IDENTIFICATION</scope>
</reference>
<proteinExistence type="predicted"/>
<name>A0A0N4VT38_HAEPC</name>
<sequence>LWQLNRETDGGLLIGRNHSEMLSMHSESTSYTQGNR</sequence>